<dbReference type="AlphaFoldDB" id="F1A201"/>
<dbReference type="PANTHER" id="PTHR32256">
    <property type="match status" value="1"/>
</dbReference>
<evidence type="ECO:0000313" key="2">
    <source>
        <dbReference type="EMBL" id="EGC29788.1"/>
    </source>
</evidence>
<keyword evidence="3" id="KW-1185">Reference proteome</keyword>
<dbReference type="PANTHER" id="PTHR32256:SF2">
    <property type="entry name" value="DUF5050 DOMAIN-CONTAINING PROTEIN-RELATED"/>
    <property type="match status" value="1"/>
</dbReference>
<dbReference type="InterPro" id="IPR053369">
    <property type="entry name" value="SrfA-induced_signal"/>
</dbReference>
<feature type="signal peptide" evidence="1">
    <location>
        <begin position="1"/>
        <end position="19"/>
    </location>
</feature>
<dbReference type="OrthoDB" id="18757at2759"/>
<reference evidence="3" key="1">
    <citation type="journal article" date="2011" name="Genome Biol.">
        <title>Comparative genomics of the social amoebae Dictyostelium discoideum and Dictyostelium purpureum.</title>
        <authorList>
            <consortium name="US DOE Joint Genome Institute (JGI-PGF)"/>
            <person name="Sucgang R."/>
            <person name="Kuo A."/>
            <person name="Tian X."/>
            <person name="Salerno W."/>
            <person name="Parikh A."/>
            <person name="Feasley C.L."/>
            <person name="Dalin E."/>
            <person name="Tu H."/>
            <person name="Huang E."/>
            <person name="Barry K."/>
            <person name="Lindquist E."/>
            <person name="Shapiro H."/>
            <person name="Bruce D."/>
            <person name="Schmutz J."/>
            <person name="Salamov A."/>
            <person name="Fey P."/>
            <person name="Gaudet P."/>
            <person name="Anjard C."/>
            <person name="Babu M.M."/>
            <person name="Basu S."/>
            <person name="Bushmanova Y."/>
            <person name="van der Wel H."/>
            <person name="Katoh-Kurasawa M."/>
            <person name="Dinh C."/>
            <person name="Coutinho P.M."/>
            <person name="Saito T."/>
            <person name="Elias M."/>
            <person name="Schaap P."/>
            <person name="Kay R.R."/>
            <person name="Henrissat B."/>
            <person name="Eichinger L."/>
            <person name="Rivero F."/>
            <person name="Putnam N.H."/>
            <person name="West C.M."/>
            <person name="Loomis W.F."/>
            <person name="Chisholm R.L."/>
            <person name="Shaulsky G."/>
            <person name="Strassmann J.E."/>
            <person name="Queller D.C."/>
            <person name="Kuspa A."/>
            <person name="Grigoriev I.V."/>
        </authorList>
    </citation>
    <scope>NUCLEOTIDE SEQUENCE [LARGE SCALE GENOMIC DNA]</scope>
    <source>
        <strain evidence="3">QSDP1</strain>
    </source>
</reference>
<evidence type="ECO:0000313" key="3">
    <source>
        <dbReference type="Proteomes" id="UP000001064"/>
    </source>
</evidence>
<dbReference type="Proteomes" id="UP000001064">
    <property type="component" value="Unassembled WGS sequence"/>
</dbReference>
<dbReference type="VEuPathDB" id="AmoebaDB:DICPUDRAFT_158595"/>
<keyword evidence="1" id="KW-0732">Signal</keyword>
<sequence>MLIIFVLVLLLNNLNFSLSACPNSCGNPPYTLCKNNGTVIDGFGNKIDIDNINNRVVFTIKYSDEFEPRIVSIPIDGVQNNIKSQGTLFGQSTYQLIRGMFQFLPKSQNMVVNREVRIAGSTSNIFYKNNTFGNELTWNKPGNFIFDEDNNIQYTCWPYQSAIYRGSIGLYNNLGDQIYIGSCGEIKNNGNTLYIFDGSNTFYVGKLNEPKGLNPIKNLPVLYNDSKINSIKEFDVSTTDLFYSNTIDNKLYSVSLSNPFGPKKTILSIEPSSFKYYNGYIYYSYNSKIYRVSINGGTSQILYEGSTSNNYCICAQGFSGDSCNQCDSTNNLVSWIANGVPRCIPLNPETGNPLTCDYDYQCKSGKCQTIPISDGNRGC</sequence>
<evidence type="ECO:0008006" key="4">
    <source>
        <dbReference type="Google" id="ProtNLM"/>
    </source>
</evidence>
<dbReference type="GeneID" id="10505008"/>
<feature type="chain" id="PRO_5003263021" description="EGF-like domain-containing protein" evidence="1">
    <location>
        <begin position="20"/>
        <end position="379"/>
    </location>
</feature>
<protein>
    <recommendedName>
        <fullName evidence="4">EGF-like domain-containing protein</fullName>
    </recommendedName>
</protein>
<dbReference type="EMBL" id="GL871392">
    <property type="protein sequence ID" value="EGC29788.1"/>
    <property type="molecule type" value="Genomic_DNA"/>
</dbReference>
<dbReference type="KEGG" id="dpp:DICPUDRAFT_158595"/>
<dbReference type="InParanoid" id="F1A201"/>
<organism evidence="2 3">
    <name type="scientific">Dictyostelium purpureum</name>
    <name type="common">Slime mold</name>
    <dbReference type="NCBI Taxonomy" id="5786"/>
    <lineage>
        <taxon>Eukaryota</taxon>
        <taxon>Amoebozoa</taxon>
        <taxon>Evosea</taxon>
        <taxon>Eumycetozoa</taxon>
        <taxon>Dictyostelia</taxon>
        <taxon>Dictyosteliales</taxon>
        <taxon>Dictyosteliaceae</taxon>
        <taxon>Dictyostelium</taxon>
    </lineage>
</organism>
<dbReference type="RefSeq" id="XP_003293696.1">
    <property type="nucleotide sequence ID" value="XM_003293648.1"/>
</dbReference>
<evidence type="ECO:0000256" key="1">
    <source>
        <dbReference type="SAM" id="SignalP"/>
    </source>
</evidence>
<proteinExistence type="predicted"/>
<accession>F1A201</accession>
<gene>
    <name evidence="2" type="ORF">DICPUDRAFT_158595</name>
</gene>
<dbReference type="OMA" id="QYTCWPY"/>
<dbReference type="FunCoup" id="F1A201">
    <property type="interactions" value="398"/>
</dbReference>
<name>F1A201_DICPU</name>
<dbReference type="SUPFAM" id="SSF63825">
    <property type="entry name" value="YWTD domain"/>
    <property type="match status" value="1"/>
</dbReference>
<dbReference type="eggNOG" id="ENOG502RBXG">
    <property type="taxonomic scope" value="Eukaryota"/>
</dbReference>